<keyword evidence="4" id="KW-1185">Reference proteome</keyword>
<feature type="transmembrane region" description="Helical" evidence="1">
    <location>
        <begin position="433"/>
        <end position="451"/>
    </location>
</feature>
<feature type="transmembrane region" description="Helical" evidence="1">
    <location>
        <begin position="98"/>
        <end position="120"/>
    </location>
</feature>
<dbReference type="EMBL" id="AP018248">
    <property type="protein sequence ID" value="BAZ02352.1"/>
    <property type="molecule type" value="Genomic_DNA"/>
</dbReference>
<evidence type="ECO:0000313" key="3">
    <source>
        <dbReference type="EMBL" id="BAZ02352.1"/>
    </source>
</evidence>
<dbReference type="RefSeq" id="WP_096582527.1">
    <property type="nucleotide sequence ID" value="NZ_CAWNJS010000001.1"/>
</dbReference>
<feature type="transmembrane region" description="Helical" evidence="1">
    <location>
        <begin position="471"/>
        <end position="491"/>
    </location>
</feature>
<gene>
    <name evidence="3" type="ORF">NIES37_63640</name>
</gene>
<feature type="transmembrane region" description="Helical" evidence="1">
    <location>
        <begin position="215"/>
        <end position="232"/>
    </location>
</feature>
<feature type="transmembrane region" description="Helical" evidence="1">
    <location>
        <begin position="264"/>
        <end position="285"/>
    </location>
</feature>
<evidence type="ECO:0000259" key="2">
    <source>
        <dbReference type="Pfam" id="PF16401"/>
    </source>
</evidence>
<dbReference type="InterPro" id="IPR032176">
    <property type="entry name" value="DUF5009"/>
</dbReference>
<protein>
    <recommendedName>
        <fullName evidence="2">DUF5009 domain-containing protein</fullName>
    </recommendedName>
</protein>
<feature type="transmembrane region" description="Helical" evidence="1">
    <location>
        <begin position="192"/>
        <end position="210"/>
    </location>
</feature>
<evidence type="ECO:0000313" key="4">
    <source>
        <dbReference type="Proteomes" id="UP000218785"/>
    </source>
</evidence>
<feature type="transmembrane region" description="Helical" evidence="1">
    <location>
        <begin position="60"/>
        <end position="86"/>
    </location>
</feature>
<feature type="transmembrane region" description="Helical" evidence="1">
    <location>
        <begin position="132"/>
        <end position="153"/>
    </location>
</feature>
<organism evidence="3 4">
    <name type="scientific">Tolypothrix tenuis PCC 7101</name>
    <dbReference type="NCBI Taxonomy" id="231146"/>
    <lineage>
        <taxon>Bacteria</taxon>
        <taxon>Bacillati</taxon>
        <taxon>Cyanobacteriota</taxon>
        <taxon>Cyanophyceae</taxon>
        <taxon>Nostocales</taxon>
        <taxon>Tolypothrichaceae</taxon>
        <taxon>Tolypothrix</taxon>
    </lineage>
</organism>
<keyword evidence="1" id="KW-1133">Transmembrane helix</keyword>
<feature type="transmembrane region" description="Helical" evidence="1">
    <location>
        <begin position="160"/>
        <end position="180"/>
    </location>
</feature>
<dbReference type="PANTHER" id="PTHR31061:SF24">
    <property type="entry name" value="LD22376P"/>
    <property type="match status" value="1"/>
</dbReference>
<keyword evidence="1" id="KW-0812">Transmembrane</keyword>
<feature type="transmembrane region" description="Helical" evidence="1">
    <location>
        <begin position="393"/>
        <end position="413"/>
    </location>
</feature>
<dbReference type="KEGG" id="ttq:NIES37_63640"/>
<feature type="transmembrane region" description="Helical" evidence="1">
    <location>
        <begin position="364"/>
        <end position="381"/>
    </location>
</feature>
<proteinExistence type="predicted"/>
<evidence type="ECO:0000256" key="1">
    <source>
        <dbReference type="SAM" id="Phobius"/>
    </source>
</evidence>
<name>A0A1Z4N9M2_9CYAN</name>
<sequence length="493" mass="55920">MTQESNITTTNIKRADALDALRGLAILAMVFSGTIRYKILPAWMYHAQEPPPTHAFNSQIAGLTWVDVVFPLFLFAMGAAIPLALSRRIAQGWSISRIILYILKRGFMLGAFAIILQHLRPFTINNNPTDETWYVAMLGFVLLFLMFGSWSILGRWSKYGVWLNIAGFIAAIALISQLQYGGKGFLLERSDPILMVLANMAVFGSLIWLLTSSNLLLRLGLLGYLIALQLSADTNGWIKELWTASAIPILGNDLKFSWIFQFYYWKYLFIIIPGTIVGDLILKWIQKSSQSQEISANQQSLGSRYSQRLCLIIVSMLMICLVLLVGLQARWIWQTTLVSAAICGASWLLFKQPETEIDYLLKQFYQWGIYWLLLGLFFEPFQGGIHKDPSTYSYYFVTSAIAIFLLIVFTIVIDIFGKKKWLQFLIDNGQNPMIAYVAFANLLWPILQLTGIEDWIIANTTTPVMGVIKGIVYTLPIALFTSLCTRLKLFWKT</sequence>
<keyword evidence="1" id="KW-0472">Membrane</keyword>
<accession>A0A1Z4N9M2</accession>
<feature type="transmembrane region" description="Helical" evidence="1">
    <location>
        <begin position="305"/>
        <end position="325"/>
    </location>
</feature>
<reference evidence="3 4" key="1">
    <citation type="submission" date="2017-06" db="EMBL/GenBank/DDBJ databases">
        <title>Genome sequencing of cyanobaciteial culture collection at National Institute for Environmental Studies (NIES).</title>
        <authorList>
            <person name="Hirose Y."/>
            <person name="Shimura Y."/>
            <person name="Fujisawa T."/>
            <person name="Nakamura Y."/>
            <person name="Kawachi M."/>
        </authorList>
    </citation>
    <scope>NUCLEOTIDE SEQUENCE [LARGE SCALE GENOMIC DNA]</scope>
    <source>
        <strain evidence="3 4">NIES-37</strain>
    </source>
</reference>
<feature type="transmembrane region" description="Helical" evidence="1">
    <location>
        <begin position="20"/>
        <end position="40"/>
    </location>
</feature>
<dbReference type="Pfam" id="PF16401">
    <property type="entry name" value="DUF5009"/>
    <property type="match status" value="1"/>
</dbReference>
<dbReference type="PANTHER" id="PTHR31061">
    <property type="entry name" value="LD22376P"/>
    <property type="match status" value="1"/>
</dbReference>
<dbReference type="Proteomes" id="UP000218785">
    <property type="component" value="Chromosome"/>
</dbReference>
<dbReference type="AlphaFoldDB" id="A0A1Z4N9M2"/>
<feature type="domain" description="DUF5009" evidence="2">
    <location>
        <begin position="14"/>
        <end position="280"/>
    </location>
</feature>
<feature type="transmembrane region" description="Helical" evidence="1">
    <location>
        <begin position="331"/>
        <end position="350"/>
    </location>
</feature>